<evidence type="ECO:0000313" key="3">
    <source>
        <dbReference type="EMBL" id="SCO72074.1"/>
    </source>
</evidence>
<feature type="compositionally biased region" description="Basic and acidic residues" evidence="1">
    <location>
        <begin position="425"/>
        <end position="482"/>
    </location>
</feature>
<gene>
    <name evidence="3" type="ORF">PVC01_070035200</name>
</gene>
<feature type="region of interest" description="Disordered" evidence="1">
    <location>
        <begin position="411"/>
        <end position="482"/>
    </location>
</feature>
<dbReference type="Proteomes" id="UP000305196">
    <property type="component" value="Chromosome 7"/>
</dbReference>
<dbReference type="PROSITE" id="PS51257">
    <property type="entry name" value="PROKAR_LIPOPROTEIN"/>
    <property type="match status" value="1"/>
</dbReference>
<evidence type="ECO:0000313" key="4">
    <source>
        <dbReference type="Proteomes" id="UP000305196"/>
    </source>
</evidence>
<dbReference type="VEuPathDB" id="PlasmoDB:PVP01_0730000"/>
<feature type="region of interest" description="Disordered" evidence="1">
    <location>
        <begin position="55"/>
        <end position="181"/>
    </location>
</feature>
<evidence type="ECO:0008006" key="5">
    <source>
        <dbReference type="Google" id="ProtNLM"/>
    </source>
</evidence>
<evidence type="ECO:0000256" key="1">
    <source>
        <dbReference type="SAM" id="MobiDB-lite"/>
    </source>
</evidence>
<dbReference type="VEuPathDB" id="PlasmoDB:PVPAM_070037500"/>
<name>A0A1G4HB19_PLAVI</name>
<proteinExistence type="predicted"/>
<sequence>MKLTCTLFFLLAVASNLGSNFFTSCSVDSSSVSQQTYRVPYLQRLSELIALSSHQGLSDKRADEKKNLRRKREDSDSTQVADDEDVTSAATHVEEQAEDAEEDLTSNKAGIPQEEDASGEGISLDGEQWEDEDEHDGGADPSGPTPDYHYGEANAPASIPDHHYGEANAPASIPDHHYGEANAPASIPDHHYGEANAPASIPHYHYDEANAEGPITHEHYGEANAPASIPDYHYGEANAAGPMPHEHEGGANPAGPTPHYHHAEANAPDSIPHYHYDADGAPPAGAPYAPNKLDEQAEDAFIRFFSQKPCITLPGEERSEKCNDAERGDNKEYDIKITYNEKEEHINRGENKCVNLNLNLNNGSPPSEDGPSNVFINLSFVPNIPEEIINDFYAIIKRLKHMFEFMDPQEGTAPVEEVGSEQEVNMERAGSEEEANMERAGSEEEANMERAGSEEEANMERAGSEEEANMERAGSEEEAKRK</sequence>
<feature type="signal peptide" evidence="2">
    <location>
        <begin position="1"/>
        <end position="18"/>
    </location>
</feature>
<dbReference type="VEuPathDB" id="PlasmoDB:PVW1_070036700"/>
<accession>A0A1G4HB19</accession>
<feature type="region of interest" description="Disordered" evidence="1">
    <location>
        <begin position="235"/>
        <end position="291"/>
    </location>
</feature>
<keyword evidence="2" id="KW-0732">Signal</keyword>
<organism evidence="3 4">
    <name type="scientific">Plasmodium vivax</name>
    <name type="common">malaria parasite P. vivax</name>
    <dbReference type="NCBI Taxonomy" id="5855"/>
    <lineage>
        <taxon>Eukaryota</taxon>
        <taxon>Sar</taxon>
        <taxon>Alveolata</taxon>
        <taxon>Apicomplexa</taxon>
        <taxon>Aconoidasida</taxon>
        <taxon>Haemosporida</taxon>
        <taxon>Plasmodiidae</taxon>
        <taxon>Plasmodium</taxon>
        <taxon>Plasmodium (Plasmodium)</taxon>
    </lineage>
</organism>
<evidence type="ECO:0000256" key="2">
    <source>
        <dbReference type="SAM" id="SignalP"/>
    </source>
</evidence>
<feature type="chain" id="PRO_5009234664" description="Merozoite surface protein" evidence="2">
    <location>
        <begin position="19"/>
        <end position="482"/>
    </location>
</feature>
<dbReference type="AlphaFoldDB" id="A0A1G4HB19"/>
<protein>
    <recommendedName>
        <fullName evidence="5">Merozoite surface protein</fullName>
    </recommendedName>
</protein>
<dbReference type="EMBL" id="LT615262">
    <property type="protein sequence ID" value="SCO72074.1"/>
    <property type="molecule type" value="Genomic_DNA"/>
</dbReference>
<feature type="compositionally biased region" description="Basic and acidic residues" evidence="1">
    <location>
        <begin position="57"/>
        <end position="75"/>
    </location>
</feature>
<feature type="compositionally biased region" description="Low complexity" evidence="1">
    <location>
        <begin position="279"/>
        <end position="290"/>
    </location>
</feature>
<reference evidence="3 4" key="1">
    <citation type="submission" date="2016-07" db="EMBL/GenBank/DDBJ databases">
        <authorList>
            <consortium name="Pathogen Informatics"/>
        </authorList>
    </citation>
    <scope>NUCLEOTIDE SEQUENCE [LARGE SCALE GENOMIC DNA]</scope>
</reference>
<dbReference type="VEuPathDB" id="PlasmoDB:PVX_087140"/>